<dbReference type="EMBL" id="FR799574">
    <property type="protein sequence ID" value="CBZ26962.1"/>
    <property type="molecule type" value="Genomic_DNA"/>
</dbReference>
<dbReference type="GO" id="GO:0005778">
    <property type="term" value="C:peroxisomal membrane"/>
    <property type="evidence" value="ECO:0007669"/>
    <property type="project" value="UniProtKB-SubCell"/>
</dbReference>
<feature type="compositionally biased region" description="Polar residues" evidence="11">
    <location>
        <begin position="337"/>
        <end position="350"/>
    </location>
</feature>
<keyword evidence="3 10" id="KW-0653">Protein transport</keyword>
<feature type="compositionally biased region" description="Low complexity" evidence="11">
    <location>
        <begin position="316"/>
        <end position="327"/>
    </location>
</feature>
<dbReference type="Gene3D" id="1.10.10.10">
    <property type="entry name" value="Winged helix-like DNA-binding domain superfamily/Winged helix DNA-binding domain"/>
    <property type="match status" value="1"/>
</dbReference>
<feature type="compositionally biased region" description="Basic residues" evidence="11">
    <location>
        <begin position="184"/>
        <end position="195"/>
    </location>
</feature>
<dbReference type="AlphaFoldDB" id="E9AVI0"/>
<comment type="subcellular location">
    <subcellularLocation>
        <location evidence="9 10">Peroxisome membrane</location>
    </subcellularLocation>
</comment>
<keyword evidence="5 10" id="KW-0472">Membrane</keyword>
<keyword evidence="14" id="KW-1185">Reference proteome</keyword>
<feature type="compositionally biased region" description="Low complexity" evidence="11">
    <location>
        <begin position="400"/>
        <end position="418"/>
    </location>
</feature>
<evidence type="ECO:0000313" key="13">
    <source>
        <dbReference type="EMBL" id="CBZ26962.1"/>
    </source>
</evidence>
<evidence type="ECO:0000259" key="12">
    <source>
        <dbReference type="Pfam" id="PF04695"/>
    </source>
</evidence>
<dbReference type="GeneID" id="13448810"/>
<comment type="similarity">
    <text evidence="1 10">Belongs to the peroxin-14 family.</text>
</comment>
<dbReference type="PhylomeDB" id="E9AVI0"/>
<evidence type="ECO:0000256" key="8">
    <source>
        <dbReference type="ARBA" id="ARBA00029691"/>
    </source>
</evidence>
<keyword evidence="4" id="KW-0811">Translocation</keyword>
<evidence type="ECO:0000256" key="2">
    <source>
        <dbReference type="ARBA" id="ARBA00022448"/>
    </source>
</evidence>
<reference evidence="13 14" key="1">
    <citation type="journal article" date="2011" name="Genome Res.">
        <title>Chromosome and gene copy number variation allow major structural change between species and strains of Leishmania.</title>
        <authorList>
            <person name="Rogers M.B."/>
            <person name="Hilley J.D."/>
            <person name="Dickens N.J."/>
            <person name="Wilkes J."/>
            <person name="Bates P.A."/>
            <person name="Depledge D.P."/>
            <person name="Harris D."/>
            <person name="Her Y."/>
            <person name="Herzyk P."/>
            <person name="Imamura H."/>
            <person name="Otto T.D."/>
            <person name="Sanders M."/>
            <person name="Seeger K."/>
            <person name="Dujardin J.C."/>
            <person name="Berriman M."/>
            <person name="Smith D.F."/>
            <person name="Hertz-Fowler C."/>
            <person name="Mottram J.C."/>
        </authorList>
    </citation>
    <scope>NUCLEOTIDE SEQUENCE [LARGE SCALE GENOMIC DNA]</scope>
    <source>
        <strain evidence="13 14">MHOM/GT/2001/U1103</strain>
    </source>
</reference>
<feature type="compositionally biased region" description="Polar residues" evidence="11">
    <location>
        <begin position="196"/>
        <end position="218"/>
    </location>
</feature>
<evidence type="ECO:0000256" key="6">
    <source>
        <dbReference type="ARBA" id="ARBA00023140"/>
    </source>
</evidence>
<dbReference type="Pfam" id="PF04695">
    <property type="entry name" value="Pex14_N"/>
    <property type="match status" value="1"/>
</dbReference>
<dbReference type="OMA" id="YSPYEFR"/>
<dbReference type="InterPro" id="IPR006785">
    <property type="entry name" value="Pex14_N"/>
</dbReference>
<gene>
    <name evidence="13" type="ORF">LMXM_21_1840</name>
</gene>
<feature type="region of interest" description="Disordered" evidence="11">
    <location>
        <begin position="1"/>
        <end position="33"/>
    </location>
</feature>
<dbReference type="Proteomes" id="UP000007259">
    <property type="component" value="Chromosome 21"/>
</dbReference>
<accession>E9AVI0</accession>
<feature type="region of interest" description="Disordered" evidence="11">
    <location>
        <begin position="400"/>
        <end position="458"/>
    </location>
</feature>
<sequence length="458" mass="47600">MVTEVPAQPQASLEAPLPEPEQPSSSEMDADATVQSAIRFLKDPRVQRSPVESQIRFLKGKGVSDGQITYAFAKVGRTVTAEKIASVRAPPTNAAPPGATATARATPLSVQLKAARQHAPVAMTPGPQYTQTLFPYLPPPPQVERQTKTMDWRDVVIGAGAAMLAGFSAYKLFNRYSPYEFRRKSDKKPRLHHGSSSRPRPANNASSGSETDASSTPQRGCVLPLPPPPPTAAAAEPIVSAASPAALTEEVKKLQTELDEAKEALANERKKCADLAVSAAKIRADKQQLSRANDRLTQQIDSLKKDIERLEGEKSAATGEATQTAAAPAPPSTYFPSVTTEGEQARNSPAVTPVTRASAPTSDVVPVLPVIPSPEATAIAAAAPAMQDPITGAAQVAPASVAAAAPAPESSPAVVAASTPHADPTAPLATFTEVAASLLPTRSAEPPKAGDGTPMSIG</sequence>
<feature type="region of interest" description="Disordered" evidence="11">
    <location>
        <begin position="307"/>
        <end position="368"/>
    </location>
</feature>
<dbReference type="InterPro" id="IPR036388">
    <property type="entry name" value="WH-like_DNA-bd_sf"/>
</dbReference>
<dbReference type="InterPro" id="IPR025655">
    <property type="entry name" value="PEX14"/>
</dbReference>
<evidence type="ECO:0000313" key="14">
    <source>
        <dbReference type="Proteomes" id="UP000007259"/>
    </source>
</evidence>
<comment type="function">
    <text evidence="10">Component of the PEX13-PEX14 docking complex, a translocon channel that specifically mediates the import of peroxisomal cargo proteins bound to PEX5 receptor. The PEX13-PEX14 docking complex forms a large import pore which can be opened to a diameter of about 9 nm. Mechanistically, PEX5 receptor along with cargo proteins associates with the PEX14 subunit of the PEX13-PEX14 docking complex in the cytosol, leading to the insertion of the receptor into the organelle membrane with the concomitant translocation of the cargo into the peroxisome matrix.</text>
</comment>
<dbReference type="GO" id="GO:0016560">
    <property type="term" value="P:protein import into peroxisome matrix, docking"/>
    <property type="evidence" value="ECO:0007669"/>
    <property type="project" value="UniProtKB-UniRule"/>
</dbReference>
<evidence type="ECO:0000256" key="11">
    <source>
        <dbReference type="SAM" id="MobiDB-lite"/>
    </source>
</evidence>
<proteinExistence type="inferred from homology"/>
<dbReference type="OrthoDB" id="5549158at2759"/>
<dbReference type="GO" id="GO:0005102">
    <property type="term" value="F:signaling receptor binding"/>
    <property type="evidence" value="ECO:0007669"/>
    <property type="project" value="TreeGrafter"/>
</dbReference>
<protein>
    <recommendedName>
        <fullName evidence="7 10">Peroxisomal membrane protein PEX14</fullName>
    </recommendedName>
    <alternativeName>
        <fullName evidence="8 10">Peroxin-14</fullName>
    </alternativeName>
</protein>
<keyword evidence="6 10" id="KW-0576">Peroxisome</keyword>
<organism evidence="13 14">
    <name type="scientific">Leishmania mexicana (strain MHOM/GT/2001/U1103)</name>
    <dbReference type="NCBI Taxonomy" id="929439"/>
    <lineage>
        <taxon>Eukaryota</taxon>
        <taxon>Discoba</taxon>
        <taxon>Euglenozoa</taxon>
        <taxon>Kinetoplastea</taxon>
        <taxon>Metakinetoplastina</taxon>
        <taxon>Trypanosomatida</taxon>
        <taxon>Trypanosomatidae</taxon>
        <taxon>Leishmaniinae</taxon>
        <taxon>Leishmania</taxon>
    </lineage>
</organism>
<feature type="compositionally biased region" description="Low complexity" evidence="11">
    <location>
        <begin position="9"/>
        <end position="27"/>
    </location>
</feature>
<name>E9AVI0_LEIMU</name>
<dbReference type="PANTHER" id="PTHR23058:SF0">
    <property type="entry name" value="PEROXISOMAL MEMBRANE PROTEIN PEX14"/>
    <property type="match status" value="1"/>
</dbReference>
<keyword evidence="2 10" id="KW-0813">Transport</keyword>
<evidence type="ECO:0000256" key="1">
    <source>
        <dbReference type="ARBA" id="ARBA00005443"/>
    </source>
</evidence>
<evidence type="ECO:0000256" key="7">
    <source>
        <dbReference type="ARBA" id="ARBA00029502"/>
    </source>
</evidence>
<evidence type="ECO:0000256" key="4">
    <source>
        <dbReference type="ARBA" id="ARBA00023010"/>
    </source>
</evidence>
<feature type="region of interest" description="Disordered" evidence="11">
    <location>
        <begin position="182"/>
        <end position="234"/>
    </location>
</feature>
<feature type="domain" description="Peroxisome membrane anchor protein Pex14p N-terminal" evidence="12">
    <location>
        <begin position="30"/>
        <end position="73"/>
    </location>
</feature>
<dbReference type="VEuPathDB" id="TriTrypDB:LmxM.21.1840"/>
<dbReference type="KEGG" id="lmi:LMXM_21_1840"/>
<evidence type="ECO:0000256" key="3">
    <source>
        <dbReference type="ARBA" id="ARBA00022927"/>
    </source>
</evidence>
<evidence type="ECO:0000256" key="10">
    <source>
        <dbReference type="RuleBase" id="RU367032"/>
    </source>
</evidence>
<evidence type="ECO:0000256" key="5">
    <source>
        <dbReference type="ARBA" id="ARBA00023136"/>
    </source>
</evidence>
<dbReference type="RefSeq" id="XP_003875452.1">
    <property type="nucleotide sequence ID" value="XM_003875403.1"/>
</dbReference>
<evidence type="ECO:0000256" key="9">
    <source>
        <dbReference type="ARBA" id="ARBA00046271"/>
    </source>
</evidence>
<dbReference type="PANTHER" id="PTHR23058">
    <property type="entry name" value="PEROXISOMAL MEMBRANE PROTEIN PEX14"/>
    <property type="match status" value="1"/>
</dbReference>
<dbReference type="GO" id="GO:1990429">
    <property type="term" value="C:peroxisomal importomer complex"/>
    <property type="evidence" value="ECO:0007669"/>
    <property type="project" value="TreeGrafter"/>
</dbReference>